<dbReference type="Proteomes" id="UP000008983">
    <property type="component" value="Unassembled WGS sequence"/>
</dbReference>
<sequence>MQPKVQLQQNAQQILKKENIASQLIVEDHLKNMLAKSRNCTYKPWKSSNAPKNAHSPFGDYPPEYIPTQKCLEKKHIPIYEDSQAATTINKYQGLRQGTGGKTSTQLPHKQFCIPPQPVSGAFLQRKIPLSEFRRYYDRGDLPIKIDHQGSVNNIIWKISPEQLDYHHYLPIFFDGLRERIDPYRFLAILGTNDLLQKGSTALNTRHHEIISIVLKILQKLVQSGDMIGEALVPYYRQILPILNMFKNKNNNIGDYIEYGQRKKLSLGDLIQETLELFEQTGGEDAFINIKYMIPTYESCVHN</sequence>
<dbReference type="InterPro" id="IPR019399">
    <property type="entry name" value="Parkin_co-regulated_protein"/>
</dbReference>
<dbReference type="Pfam" id="PF10274">
    <property type="entry name" value="ParcG"/>
    <property type="match status" value="1"/>
</dbReference>
<dbReference type="GO" id="GO:0030544">
    <property type="term" value="F:Hsp70 protein binding"/>
    <property type="evidence" value="ECO:0007669"/>
    <property type="project" value="TreeGrafter"/>
</dbReference>
<gene>
    <name evidence="1" type="ORF">IMG5_170910</name>
</gene>
<dbReference type="InParanoid" id="G0R1J6"/>
<dbReference type="RefSeq" id="XP_004029905.1">
    <property type="nucleotide sequence ID" value="XM_004029857.1"/>
</dbReference>
<keyword evidence="2" id="KW-1185">Reference proteome</keyword>
<accession>G0R1J6</accession>
<dbReference type="EMBL" id="GL984220">
    <property type="protein sequence ID" value="EGR28669.1"/>
    <property type="molecule type" value="Genomic_DNA"/>
</dbReference>
<dbReference type="GeneID" id="14904752"/>
<proteinExistence type="predicted"/>
<reference evidence="1 2" key="1">
    <citation type="submission" date="2011-07" db="EMBL/GenBank/DDBJ databases">
        <authorList>
            <person name="Coyne R."/>
            <person name="Brami D."/>
            <person name="Johnson J."/>
            <person name="Hostetler J."/>
            <person name="Hannick L."/>
            <person name="Clark T."/>
            <person name="Cassidy-Hanley D."/>
            <person name="Inman J."/>
        </authorList>
    </citation>
    <scope>NUCLEOTIDE SEQUENCE [LARGE SCALE GENOMIC DNA]</scope>
    <source>
        <strain evidence="1 2">G5</strain>
    </source>
</reference>
<dbReference type="GO" id="GO:0051879">
    <property type="term" value="F:Hsp90 protein binding"/>
    <property type="evidence" value="ECO:0007669"/>
    <property type="project" value="TreeGrafter"/>
</dbReference>
<dbReference type="PANTHER" id="PTHR21207:SF2">
    <property type="entry name" value="PARKIN COREGULATED GENE PROTEIN"/>
    <property type="match status" value="1"/>
</dbReference>
<dbReference type="OrthoDB" id="429500at2759"/>
<name>G0R1J6_ICHMU</name>
<evidence type="ECO:0000313" key="1">
    <source>
        <dbReference type="EMBL" id="EGR28669.1"/>
    </source>
</evidence>
<dbReference type="OMA" id="HADEMIG"/>
<organism evidence="1 2">
    <name type="scientific">Ichthyophthirius multifiliis</name>
    <name type="common">White spot disease agent</name>
    <name type="synonym">Ich</name>
    <dbReference type="NCBI Taxonomy" id="5932"/>
    <lineage>
        <taxon>Eukaryota</taxon>
        <taxon>Sar</taxon>
        <taxon>Alveolata</taxon>
        <taxon>Ciliophora</taxon>
        <taxon>Intramacronucleata</taxon>
        <taxon>Oligohymenophorea</taxon>
        <taxon>Hymenostomatida</taxon>
        <taxon>Ophryoglenina</taxon>
        <taxon>Ichthyophthirius</taxon>
    </lineage>
</organism>
<dbReference type="STRING" id="857967.G0R1J6"/>
<evidence type="ECO:0000313" key="2">
    <source>
        <dbReference type="Proteomes" id="UP000008983"/>
    </source>
</evidence>
<protein>
    <submittedName>
        <fullName evidence="1">Uncharacterized protein</fullName>
    </submittedName>
</protein>
<dbReference type="AlphaFoldDB" id="G0R1J6"/>
<dbReference type="eggNOG" id="KOG3961">
    <property type="taxonomic scope" value="Eukaryota"/>
</dbReference>
<dbReference type="PANTHER" id="PTHR21207">
    <property type="entry name" value="PARKIN COREGULATED GENE PROTEIN PARK2 COREGULATED"/>
    <property type="match status" value="1"/>
</dbReference>